<reference evidence="2" key="1">
    <citation type="submission" date="2015-03" db="EMBL/GenBank/DDBJ databases">
        <authorList>
            <consortium name="Pathogen Informatics"/>
        </authorList>
    </citation>
    <scope>NUCLEOTIDE SEQUENCE [LARGE SCALE GENOMIC DNA]</scope>
    <source>
        <strain evidence="2">NCTC11134</strain>
    </source>
</reference>
<protein>
    <submittedName>
        <fullName evidence="1">LGFP repeat</fullName>
    </submittedName>
</protein>
<proteinExistence type="predicted"/>
<name>A0A0H5NJ70_NOCFR</name>
<sequence>MRDRWAEVGREDGELGYPTSDELVAPDGIGHYVYFENGTAIYWLPIIGAWRVPANMISLWAGEGFESGPLGYPVENARTTGLSDGLVIAQLFQYGAIGYTADNVAYVGAYEPVR</sequence>
<dbReference type="Pfam" id="PF08310">
    <property type="entry name" value="LGFP"/>
    <property type="match status" value="1"/>
</dbReference>
<dbReference type="AlphaFoldDB" id="A0A0H5NJ70"/>
<evidence type="ECO:0000313" key="2">
    <source>
        <dbReference type="Proteomes" id="UP000057820"/>
    </source>
</evidence>
<gene>
    <name evidence="1" type="ORF">ERS450000_01188</name>
</gene>
<dbReference type="KEGG" id="nfr:ERS450000_01188"/>
<organism evidence="1 2">
    <name type="scientific">Nocardia farcinica</name>
    <dbReference type="NCBI Taxonomy" id="37329"/>
    <lineage>
        <taxon>Bacteria</taxon>
        <taxon>Bacillati</taxon>
        <taxon>Actinomycetota</taxon>
        <taxon>Actinomycetes</taxon>
        <taxon>Mycobacteriales</taxon>
        <taxon>Nocardiaceae</taxon>
        <taxon>Nocardia</taxon>
    </lineage>
</organism>
<dbReference type="InterPro" id="IPR013207">
    <property type="entry name" value="LGFP"/>
</dbReference>
<dbReference type="RefSeq" id="WP_082668593.1">
    <property type="nucleotide sequence ID" value="NZ_CP031418.1"/>
</dbReference>
<dbReference type="EMBL" id="LN868938">
    <property type="protein sequence ID" value="CRY75162.1"/>
    <property type="molecule type" value="Genomic_DNA"/>
</dbReference>
<evidence type="ECO:0000313" key="1">
    <source>
        <dbReference type="EMBL" id="CRY75162.1"/>
    </source>
</evidence>
<accession>A0A0H5NJ70</accession>
<dbReference type="Proteomes" id="UP000057820">
    <property type="component" value="Chromosome 1"/>
</dbReference>